<evidence type="ECO:0000256" key="1">
    <source>
        <dbReference type="SAM" id="SignalP"/>
    </source>
</evidence>
<protein>
    <submittedName>
        <fullName evidence="2">DUF4906 domain-containing protein</fullName>
    </submittedName>
</protein>
<name>A0A9D9EGU0_9BACT</name>
<proteinExistence type="predicted"/>
<feature type="signal peptide" evidence="1">
    <location>
        <begin position="1"/>
        <end position="17"/>
    </location>
</feature>
<dbReference type="AlphaFoldDB" id="A0A9D9EGU0"/>
<comment type="caution">
    <text evidence="2">The sequence shown here is derived from an EMBL/GenBank/DDBJ whole genome shotgun (WGS) entry which is preliminary data.</text>
</comment>
<dbReference type="PROSITE" id="PS51257">
    <property type="entry name" value="PROKAR_LIPOPROTEIN"/>
    <property type="match status" value="1"/>
</dbReference>
<evidence type="ECO:0000313" key="3">
    <source>
        <dbReference type="Proteomes" id="UP000810252"/>
    </source>
</evidence>
<gene>
    <name evidence="2" type="ORF">IAC29_00105</name>
</gene>
<reference evidence="2" key="2">
    <citation type="journal article" date="2021" name="PeerJ">
        <title>Extensive microbial diversity within the chicken gut microbiome revealed by metagenomics and culture.</title>
        <authorList>
            <person name="Gilroy R."/>
            <person name="Ravi A."/>
            <person name="Getino M."/>
            <person name="Pursley I."/>
            <person name="Horton D.L."/>
            <person name="Alikhan N.F."/>
            <person name="Baker D."/>
            <person name="Gharbi K."/>
            <person name="Hall N."/>
            <person name="Watson M."/>
            <person name="Adriaenssens E.M."/>
            <person name="Foster-Nyarko E."/>
            <person name="Jarju S."/>
            <person name="Secka A."/>
            <person name="Antonio M."/>
            <person name="Oren A."/>
            <person name="Chaudhuri R.R."/>
            <person name="La Ragione R."/>
            <person name="Hildebrand F."/>
            <person name="Pallen M.J."/>
        </authorList>
    </citation>
    <scope>NUCLEOTIDE SEQUENCE</scope>
    <source>
        <strain evidence="2">20514</strain>
    </source>
</reference>
<feature type="chain" id="PRO_5038933604" evidence="1">
    <location>
        <begin position="18"/>
        <end position="968"/>
    </location>
</feature>
<keyword evidence="1" id="KW-0732">Signal</keyword>
<dbReference type="Proteomes" id="UP000810252">
    <property type="component" value="Unassembled WGS sequence"/>
</dbReference>
<reference evidence="2" key="1">
    <citation type="submission" date="2020-10" db="EMBL/GenBank/DDBJ databases">
        <authorList>
            <person name="Gilroy R."/>
        </authorList>
    </citation>
    <scope>NUCLEOTIDE SEQUENCE</scope>
    <source>
        <strain evidence="2">20514</strain>
    </source>
</reference>
<dbReference type="EMBL" id="JADIMQ010000003">
    <property type="protein sequence ID" value="MBO8447657.1"/>
    <property type="molecule type" value="Genomic_DNA"/>
</dbReference>
<accession>A0A9D9EGU0</accession>
<evidence type="ECO:0000313" key="2">
    <source>
        <dbReference type="EMBL" id="MBO8447657.1"/>
    </source>
</evidence>
<sequence length="968" mass="106721">MKPRKNTLAMISILALAALGGCLSEPIEPELPPISDTATGDTVTLSFLIPEATTKSSVWTDTDEVHEIYIVAYSDGKYAAATYSKDTHGLSLTLVRDRTYNLYAVANMGETEACADEQEFLESEVFSVTDPDAVQEMMPMCWSRKGLVLSHGVTEIEISLDRLAARISFSVDRSLLTGMSITSVRLRSCALSARFFPGINGSRIETKASAGDGDYASEADLALLNSSGTAYFYALENCQGTLLPDNGDPWQKVPDSIGEKAGLCTYLEVGCAFGPESVYDGEATYRLYIGRDNTTNFDIRRNSDIRISLVPTMPGLKEISWKVETNLEYRPGFVSGYQDGGPYDISSLYAGVMFGYRVEFSDQLFDHFAGDASACSLAFESENGGRIDFSPLMDSGEGTYMSTGTAFRPGTGCIWLLDGTGAKIQMLSDGVAIRKPTLILSPSRSSCTPYDEQEDITINGKSTTVYVYLTDGGGRNIRHEGYFSAEPFHFGDRLTISSNYAITGSIKSGAASINGEYTYPYTASYTLSCSNSGSSHQLNLELADAVSSQSAFSFSAEERNLGLEDLNGAWLNASPVKIEIVDNRWAKYHSTQHTVLVDNPSNLAAKIDILEVMTDNPKEYNAISTREAIEYIDKNCLLNQIPYISGKFWDGERTIYGNMKTIQCERNSYGNRYDLQDDGRMAMPLENVSLDIIQNSTQYFKSSNDKLYIFFECSFIGSGDKAVPVKCSVYDHLSDGSMTMDIIYGDDPEYGGGYDMQGIWTYYRNRLEQAQDATMKKYGNLDMPKIKGLYERHKAGKRIRLIFTYNQSDGYMYVSSPSNPGGVSVDIRYSGTVQGYVQTHPKGTWFAGQDNHCSASYSSQTYTVVPVPSRKPIGRHIYEGMNGVYAQTFFDSYNKVGASNSYQHSAHPTSVSCTIYVKTTADNEYYPVEIPAFTGTAQFYHSQDGTTYYSPVNGNNGGNYTYVNTVKK</sequence>
<organism evidence="2 3">
    <name type="scientific">Candidatus Cryptobacteroides merdigallinarum</name>
    <dbReference type="NCBI Taxonomy" id="2840770"/>
    <lineage>
        <taxon>Bacteria</taxon>
        <taxon>Pseudomonadati</taxon>
        <taxon>Bacteroidota</taxon>
        <taxon>Bacteroidia</taxon>
        <taxon>Bacteroidales</taxon>
        <taxon>Candidatus Cryptobacteroides</taxon>
    </lineage>
</organism>